<name>A0ABS6V4H3_9SPHN</name>
<dbReference type="Proteomes" id="UP000698028">
    <property type="component" value="Unassembled WGS sequence"/>
</dbReference>
<dbReference type="InterPro" id="IPR052742">
    <property type="entry name" value="Mito_N-acetyltransferase"/>
</dbReference>
<dbReference type="PANTHER" id="PTHR43138:SF1">
    <property type="entry name" value="N-ACETYLTRANSFERASE ACA1"/>
    <property type="match status" value="1"/>
</dbReference>
<keyword evidence="3" id="KW-1185">Reference proteome</keyword>
<gene>
    <name evidence="2" type="ORF">KTQ36_03995</name>
</gene>
<evidence type="ECO:0000313" key="2">
    <source>
        <dbReference type="EMBL" id="MBW0144456.1"/>
    </source>
</evidence>
<evidence type="ECO:0000313" key="3">
    <source>
        <dbReference type="Proteomes" id="UP000698028"/>
    </source>
</evidence>
<dbReference type="PANTHER" id="PTHR43138">
    <property type="entry name" value="ACETYLTRANSFERASE, GNAT FAMILY"/>
    <property type="match status" value="1"/>
</dbReference>
<comment type="caution">
    <text evidence="2">The sequence shown here is derived from an EMBL/GenBank/DDBJ whole genome shotgun (WGS) entry which is preliminary data.</text>
</comment>
<organism evidence="2 3">
    <name type="scientific">Sphingomicrobium clamense</name>
    <dbReference type="NCBI Taxonomy" id="2851013"/>
    <lineage>
        <taxon>Bacteria</taxon>
        <taxon>Pseudomonadati</taxon>
        <taxon>Pseudomonadota</taxon>
        <taxon>Alphaproteobacteria</taxon>
        <taxon>Sphingomonadales</taxon>
        <taxon>Sphingomonadaceae</taxon>
        <taxon>Sphingomicrobium</taxon>
    </lineage>
</organism>
<dbReference type="RefSeq" id="WP_218632450.1">
    <property type="nucleotide sequence ID" value="NZ_JAHVAH010000001.1"/>
</dbReference>
<accession>A0ABS6V4H3</accession>
<dbReference type="EMBL" id="JAHVAH010000001">
    <property type="protein sequence ID" value="MBW0144456.1"/>
    <property type="molecule type" value="Genomic_DNA"/>
</dbReference>
<evidence type="ECO:0000259" key="1">
    <source>
        <dbReference type="PROSITE" id="PS51186"/>
    </source>
</evidence>
<reference evidence="2 3" key="1">
    <citation type="submission" date="2021-07" db="EMBL/GenBank/DDBJ databases">
        <title>The draft genome sequence of Sphingomicrobium sp. B8.</title>
        <authorList>
            <person name="Mu L."/>
        </authorList>
    </citation>
    <scope>NUCLEOTIDE SEQUENCE [LARGE SCALE GENOMIC DNA]</scope>
    <source>
        <strain evidence="2 3">B8</strain>
    </source>
</reference>
<sequence length="160" mass="17818">MVSIRAADAADADAIWAIIEPVIREGATYAFDRDSPREKMLGFWMRHYAYVAENDGEIVGTYFLKRNQGGGGSHVANCGYITSEGARGQGVARLMAEHSFEEAKRLGFKAMQYNCVVSTNTGAMRLWHLLGFKIIGSIPNGFEHPEKGMVDAYAMYRWLD</sequence>
<feature type="domain" description="N-acetyltransferase" evidence="1">
    <location>
        <begin position="2"/>
        <end position="160"/>
    </location>
</feature>
<dbReference type="InterPro" id="IPR000182">
    <property type="entry name" value="GNAT_dom"/>
</dbReference>
<dbReference type="PROSITE" id="PS51186">
    <property type="entry name" value="GNAT"/>
    <property type="match status" value="1"/>
</dbReference>
<proteinExistence type="predicted"/>
<protein>
    <submittedName>
        <fullName evidence="2">GNAT family N-acetyltransferase</fullName>
    </submittedName>
</protein>
<dbReference type="Pfam" id="PF00583">
    <property type="entry name" value="Acetyltransf_1"/>
    <property type="match status" value="1"/>
</dbReference>
<dbReference type="CDD" id="cd04301">
    <property type="entry name" value="NAT_SF"/>
    <property type="match status" value="1"/>
</dbReference>